<organism evidence="2 3">
    <name type="scientific">Actinokineospora terrae</name>
    <dbReference type="NCBI Taxonomy" id="155974"/>
    <lineage>
        <taxon>Bacteria</taxon>
        <taxon>Bacillati</taxon>
        <taxon>Actinomycetota</taxon>
        <taxon>Actinomycetes</taxon>
        <taxon>Pseudonocardiales</taxon>
        <taxon>Pseudonocardiaceae</taxon>
        <taxon>Actinokineospora</taxon>
    </lineage>
</organism>
<evidence type="ECO:0000313" key="3">
    <source>
        <dbReference type="Proteomes" id="UP000199051"/>
    </source>
</evidence>
<dbReference type="Gene3D" id="3.40.50.300">
    <property type="entry name" value="P-loop containing nucleotide triphosphate hydrolases"/>
    <property type="match status" value="1"/>
</dbReference>
<dbReference type="PROSITE" id="PS50943">
    <property type="entry name" value="HTH_CROC1"/>
    <property type="match status" value="1"/>
</dbReference>
<accession>A0A1H9QTD7</accession>
<dbReference type="PANTHER" id="PTHR47691">
    <property type="entry name" value="REGULATOR-RELATED"/>
    <property type="match status" value="1"/>
</dbReference>
<dbReference type="CDD" id="cd00093">
    <property type="entry name" value="HTH_XRE"/>
    <property type="match status" value="1"/>
</dbReference>
<dbReference type="Pfam" id="PF01381">
    <property type="entry name" value="HTH_3"/>
    <property type="match status" value="1"/>
</dbReference>
<dbReference type="EMBL" id="FOGI01000004">
    <property type="protein sequence ID" value="SER62973.1"/>
    <property type="molecule type" value="Genomic_DNA"/>
</dbReference>
<dbReference type="InterPro" id="IPR001387">
    <property type="entry name" value="Cro/C1-type_HTH"/>
</dbReference>
<dbReference type="SUPFAM" id="SSF52540">
    <property type="entry name" value="P-loop containing nucleoside triphosphate hydrolases"/>
    <property type="match status" value="1"/>
</dbReference>
<dbReference type="Gene3D" id="1.10.260.40">
    <property type="entry name" value="lambda repressor-like DNA-binding domains"/>
    <property type="match status" value="1"/>
</dbReference>
<dbReference type="PANTHER" id="PTHR47691:SF3">
    <property type="entry name" value="HTH-TYPE TRANSCRIPTIONAL REGULATOR RV0890C-RELATED"/>
    <property type="match status" value="1"/>
</dbReference>
<reference evidence="3" key="1">
    <citation type="submission" date="2016-10" db="EMBL/GenBank/DDBJ databases">
        <authorList>
            <person name="Varghese N."/>
            <person name="Submissions S."/>
        </authorList>
    </citation>
    <scope>NUCLEOTIDE SEQUENCE [LARGE SCALE GENOMIC DNA]</scope>
    <source>
        <strain evidence="3">DSM 44260</strain>
    </source>
</reference>
<dbReference type="SUPFAM" id="SSF47413">
    <property type="entry name" value="lambda repressor-like DNA-binding domains"/>
    <property type="match status" value="1"/>
</dbReference>
<dbReference type="RefSeq" id="WP_092776943.1">
    <property type="nucleotide sequence ID" value="NZ_FOGI01000004.1"/>
</dbReference>
<dbReference type="Proteomes" id="UP000199051">
    <property type="component" value="Unassembled WGS sequence"/>
</dbReference>
<dbReference type="InterPro" id="IPR027417">
    <property type="entry name" value="P-loop_NTPase"/>
</dbReference>
<dbReference type="InterPro" id="IPR010982">
    <property type="entry name" value="Lambda_DNA-bd_dom_sf"/>
</dbReference>
<dbReference type="AlphaFoldDB" id="A0A1H9QTD7"/>
<evidence type="ECO:0000259" key="1">
    <source>
        <dbReference type="PROSITE" id="PS50943"/>
    </source>
</evidence>
<sequence length="416" mass="43949">MHTARSTGALRAERPATELGEFLLATRLRRGMTQSRLAVRSGVSERTIRDLELGKVERPRKQTLLLLARALHMSPSDHLRLQSGGGVPATASQLPPTAAAPLVGRDRVVTGVVELLTTGGHRWVSLVGVAGVGKSRVAAEVARALHDAVPDPVWWVDPGASPAPLPGTVADLLLGGASPRLAELAGLVGDTPAYLMVDDRVPGRVPESGLAELLSRCPRLRLLTTARVPSARPEAHTVALRPLAARGDGPDSPATRLLVSRLRAQGQDRSFPAAELRELCDALDGVPAALIAAASWFPLYPLPRLVEAARRDPFQLTTPAGPATRRVVGDLRAAVTATLDGLRGSDTALLAALVGPGRSVRDVARERGVPEQVAAAALHRLLQAGLIRPTGVPGEFRALNMVRSLLAPRRVGPPRR</sequence>
<evidence type="ECO:0000313" key="2">
    <source>
        <dbReference type="EMBL" id="SER62973.1"/>
    </source>
</evidence>
<gene>
    <name evidence="2" type="ORF">SAMN04487818_104400</name>
</gene>
<dbReference type="STRING" id="155974.SAMN04487818_104400"/>
<keyword evidence="3" id="KW-1185">Reference proteome</keyword>
<protein>
    <submittedName>
        <fullName evidence="2">Helix-turn-helix domain-containing protein</fullName>
    </submittedName>
</protein>
<name>A0A1H9QTD7_9PSEU</name>
<proteinExistence type="predicted"/>
<feature type="domain" description="HTH cro/C1-type" evidence="1">
    <location>
        <begin position="23"/>
        <end position="78"/>
    </location>
</feature>
<dbReference type="GO" id="GO:0003677">
    <property type="term" value="F:DNA binding"/>
    <property type="evidence" value="ECO:0007669"/>
    <property type="project" value="InterPro"/>
</dbReference>
<dbReference type="SMART" id="SM00530">
    <property type="entry name" value="HTH_XRE"/>
    <property type="match status" value="1"/>
</dbReference>